<evidence type="ECO:0000256" key="9">
    <source>
        <dbReference type="SAM" id="SignalP"/>
    </source>
</evidence>
<dbReference type="InterPro" id="IPR007730">
    <property type="entry name" value="SPOR-like_dom"/>
</dbReference>
<evidence type="ECO:0000259" key="10">
    <source>
        <dbReference type="PROSITE" id="PS51724"/>
    </source>
</evidence>
<dbReference type="PRINTS" id="PR00725">
    <property type="entry name" value="DADACBPTASE1"/>
</dbReference>
<keyword evidence="4" id="KW-0133">Cell shape</keyword>
<keyword evidence="6" id="KW-0961">Cell wall biogenesis/degradation</keyword>
<proteinExistence type="inferred from homology"/>
<feature type="region of interest" description="Disordered" evidence="8">
    <location>
        <begin position="298"/>
        <end position="327"/>
    </location>
</feature>
<keyword evidence="12" id="KW-1185">Reference proteome</keyword>
<name>A0ABT9PYF9_9HYPH</name>
<accession>A0ABT9PYF9</accession>
<evidence type="ECO:0000256" key="6">
    <source>
        <dbReference type="ARBA" id="ARBA00023316"/>
    </source>
</evidence>
<evidence type="ECO:0000256" key="7">
    <source>
        <dbReference type="RuleBase" id="RU004016"/>
    </source>
</evidence>
<dbReference type="PANTHER" id="PTHR21581:SF6">
    <property type="entry name" value="TRAFFICKING PROTEIN PARTICLE COMPLEX SUBUNIT 12"/>
    <property type="match status" value="1"/>
</dbReference>
<evidence type="ECO:0000256" key="5">
    <source>
        <dbReference type="ARBA" id="ARBA00022984"/>
    </source>
</evidence>
<keyword evidence="3 11" id="KW-0378">Hydrolase</keyword>
<dbReference type="InterPro" id="IPR036680">
    <property type="entry name" value="SPOR-like_sf"/>
</dbReference>
<organism evidence="11 12">
    <name type="scientific">Neorhizobium huautlense</name>
    <dbReference type="NCBI Taxonomy" id="67774"/>
    <lineage>
        <taxon>Bacteria</taxon>
        <taxon>Pseudomonadati</taxon>
        <taxon>Pseudomonadota</taxon>
        <taxon>Alphaproteobacteria</taxon>
        <taxon>Hyphomicrobiales</taxon>
        <taxon>Rhizobiaceae</taxon>
        <taxon>Rhizobium/Agrobacterium group</taxon>
        <taxon>Neorhizobium</taxon>
    </lineage>
</organism>
<dbReference type="Pfam" id="PF00768">
    <property type="entry name" value="Peptidase_S11"/>
    <property type="match status" value="1"/>
</dbReference>
<feature type="signal peptide" evidence="9">
    <location>
        <begin position="1"/>
        <end position="29"/>
    </location>
</feature>
<dbReference type="RefSeq" id="WP_306838207.1">
    <property type="nucleotide sequence ID" value="NZ_JAUSRF010000017.1"/>
</dbReference>
<dbReference type="PROSITE" id="PS51724">
    <property type="entry name" value="SPOR"/>
    <property type="match status" value="1"/>
</dbReference>
<evidence type="ECO:0000313" key="11">
    <source>
        <dbReference type="EMBL" id="MDP9839528.1"/>
    </source>
</evidence>
<keyword evidence="11" id="KW-0645">Protease</keyword>
<dbReference type="EMBL" id="JAUSRF010000017">
    <property type="protein sequence ID" value="MDP9839528.1"/>
    <property type="molecule type" value="Genomic_DNA"/>
</dbReference>
<dbReference type="InterPro" id="IPR001967">
    <property type="entry name" value="Peptidase_S11_N"/>
</dbReference>
<evidence type="ECO:0000256" key="8">
    <source>
        <dbReference type="SAM" id="MobiDB-lite"/>
    </source>
</evidence>
<dbReference type="InterPro" id="IPR018044">
    <property type="entry name" value="Peptidase_S11"/>
</dbReference>
<dbReference type="Pfam" id="PF05036">
    <property type="entry name" value="SPOR"/>
    <property type="match status" value="1"/>
</dbReference>
<comment type="caution">
    <text evidence="11">The sequence shown here is derived from an EMBL/GenBank/DDBJ whole genome shotgun (WGS) entry which is preliminary data.</text>
</comment>
<dbReference type="EC" id="3.4.16.4" evidence="11"/>
<dbReference type="SUPFAM" id="SSF56601">
    <property type="entry name" value="beta-lactamase/transpeptidase-like"/>
    <property type="match status" value="1"/>
</dbReference>
<evidence type="ECO:0000256" key="3">
    <source>
        <dbReference type="ARBA" id="ARBA00022801"/>
    </source>
</evidence>
<evidence type="ECO:0000256" key="2">
    <source>
        <dbReference type="ARBA" id="ARBA00022729"/>
    </source>
</evidence>
<comment type="similarity">
    <text evidence="1 7">Belongs to the peptidase S11 family.</text>
</comment>
<keyword evidence="2 9" id="KW-0732">Signal</keyword>
<sequence length="451" mass="47266">MRMISVARSRLLYIVAGLIFAALSLSANAARAGYAHFIVDANSGEVFAAENADVLNHPASLTKMMTLYIAFEAIRQGRLSWDQQIIMTPNAAEKIPYKLGIGAGKPLTFREAAYATAIRSANDAAQAIGDHIGGNEENFAQIMTAKARALGMRSTVFRNASGLPDDAQVTTARDMAVLAAALIRDYPQEYRIFSERSFNFRGRTIRGHNNLMYRYAGMDGVKTGYVNASGFNLVSAVNANGRRIIGVVLGGKTARSRDAQMEALLDRALGREALVAEADSKRPAAGVAASVATEPANVPLPFRNPSSNEVTAQTKLAGRQSSDLPGVSRSAPVQALALGASSRSTAQAGIAAIAPSAPGGAVVSADPNGWRVQIAAAGSRSTASRLLTRAQAILADHFGSVAPLINEATSGSGAAMFRAQLVGFGDRKGAMEACSALQQYAVECFVLKGSG</sequence>
<evidence type="ECO:0000256" key="4">
    <source>
        <dbReference type="ARBA" id="ARBA00022960"/>
    </source>
</evidence>
<reference evidence="11 12" key="1">
    <citation type="submission" date="2023-07" db="EMBL/GenBank/DDBJ databases">
        <title>Sorghum-associated microbial communities from plants grown in Nebraska, USA.</title>
        <authorList>
            <person name="Schachtman D."/>
        </authorList>
    </citation>
    <scope>NUCLEOTIDE SEQUENCE [LARGE SCALE GENOMIC DNA]</scope>
    <source>
        <strain evidence="11 12">DS1307</strain>
    </source>
</reference>
<evidence type="ECO:0000313" key="12">
    <source>
        <dbReference type="Proteomes" id="UP001241472"/>
    </source>
</evidence>
<feature type="domain" description="SPOR" evidence="10">
    <location>
        <begin position="364"/>
        <end position="450"/>
    </location>
</feature>
<dbReference type="Gene3D" id="3.40.710.10">
    <property type="entry name" value="DD-peptidase/beta-lactamase superfamily"/>
    <property type="match status" value="1"/>
</dbReference>
<protein>
    <submittedName>
        <fullName evidence="11">D-alanyl-D-alanine carboxypeptidase (Penicillin-binding protein 5/6)</fullName>
        <ecNumber evidence="11">3.4.16.4</ecNumber>
    </submittedName>
</protein>
<feature type="compositionally biased region" description="Polar residues" evidence="8">
    <location>
        <begin position="304"/>
        <end position="323"/>
    </location>
</feature>
<dbReference type="GO" id="GO:0009002">
    <property type="term" value="F:serine-type D-Ala-D-Ala carboxypeptidase activity"/>
    <property type="evidence" value="ECO:0007669"/>
    <property type="project" value="UniProtKB-EC"/>
</dbReference>
<feature type="chain" id="PRO_5045605936" evidence="9">
    <location>
        <begin position="30"/>
        <end position="451"/>
    </location>
</feature>
<dbReference type="Proteomes" id="UP001241472">
    <property type="component" value="Unassembled WGS sequence"/>
</dbReference>
<dbReference type="InterPro" id="IPR012338">
    <property type="entry name" value="Beta-lactam/transpept-like"/>
</dbReference>
<keyword evidence="5" id="KW-0573">Peptidoglycan synthesis</keyword>
<evidence type="ECO:0000256" key="1">
    <source>
        <dbReference type="ARBA" id="ARBA00007164"/>
    </source>
</evidence>
<keyword evidence="11" id="KW-0121">Carboxypeptidase</keyword>
<gene>
    <name evidence="11" type="ORF">J2T09_004304</name>
</gene>
<dbReference type="PANTHER" id="PTHR21581">
    <property type="entry name" value="D-ALANYL-D-ALANINE CARBOXYPEPTIDASE"/>
    <property type="match status" value="1"/>
</dbReference>
<dbReference type="Gene3D" id="3.30.70.1070">
    <property type="entry name" value="Sporulation related repeat"/>
    <property type="match status" value="1"/>
</dbReference>